<gene>
    <name evidence="7" type="primary">Pnliprp2</name>
    <name evidence="7" type="ORF">TNCT_27931</name>
</gene>
<accession>A0A8X6KJJ8</accession>
<comment type="caution">
    <text evidence="7">The sequence shown here is derived from an EMBL/GenBank/DDBJ whole genome shotgun (WGS) entry which is preliminary data.</text>
</comment>
<evidence type="ECO:0000256" key="3">
    <source>
        <dbReference type="ARBA" id="ARBA00022525"/>
    </source>
</evidence>
<keyword evidence="5" id="KW-0732">Signal</keyword>
<dbReference type="CDD" id="cd00707">
    <property type="entry name" value="Pancreat_lipase_like"/>
    <property type="match status" value="1"/>
</dbReference>
<dbReference type="AlphaFoldDB" id="A0A8X6KJJ8"/>
<proteinExistence type="inferred from homology"/>
<protein>
    <submittedName>
        <fullName evidence="7">Pancreatic lipase-related protein 2</fullName>
    </submittedName>
</protein>
<dbReference type="PRINTS" id="PR00821">
    <property type="entry name" value="TAGLIPASE"/>
</dbReference>
<comment type="subcellular location">
    <subcellularLocation>
        <location evidence="1">Secreted</location>
    </subcellularLocation>
</comment>
<evidence type="ECO:0000313" key="8">
    <source>
        <dbReference type="Proteomes" id="UP000887116"/>
    </source>
</evidence>
<dbReference type="GO" id="GO:0016042">
    <property type="term" value="P:lipid catabolic process"/>
    <property type="evidence" value="ECO:0007669"/>
    <property type="project" value="TreeGrafter"/>
</dbReference>
<evidence type="ECO:0000313" key="7">
    <source>
        <dbReference type="EMBL" id="GFQ75151.1"/>
    </source>
</evidence>
<sequence>MKRSTLITCILIGLVDAFWNKASQIIPSSLNPLNLLFFNRCMENLGCFYTGAPFFHPLNRPISLPPINDPTPKFMLFTPTNPNSTCLLEISKESLKNSSFDPQFESKFLIHGFLSSLGDDDVRFQTKDAFLESGKYNVIIVDWTDYNGPPYEQAVANTRVIGAVVAKLIKFLIRETGISPESVHLIGHSLGAHTAGYAGERVPNIGRITGLDPAGPCFQNSPAEVRLDPTDALFVDIIHTDGADIILRGLGMNDPLGHMDFYPNGGSLQLGCVRTSQSDSAAGRAINFTAAWRLNGCDHDRANRYFHESIKSKCKFESVKCDDYEDYEKGNCNKSNSISAYMGFHAKMKTELDNPAKFYLRTNAEAPFCAKGFT</sequence>
<dbReference type="GO" id="GO:0005615">
    <property type="term" value="C:extracellular space"/>
    <property type="evidence" value="ECO:0007669"/>
    <property type="project" value="TreeGrafter"/>
</dbReference>
<dbReference type="GO" id="GO:0016298">
    <property type="term" value="F:lipase activity"/>
    <property type="evidence" value="ECO:0007669"/>
    <property type="project" value="InterPro"/>
</dbReference>
<dbReference type="PANTHER" id="PTHR11610">
    <property type="entry name" value="LIPASE"/>
    <property type="match status" value="1"/>
</dbReference>
<keyword evidence="3" id="KW-0964">Secreted</keyword>
<dbReference type="EMBL" id="BMAO01011631">
    <property type="protein sequence ID" value="GFQ75151.1"/>
    <property type="molecule type" value="Genomic_DNA"/>
</dbReference>
<keyword evidence="8" id="KW-1185">Reference proteome</keyword>
<dbReference type="Gene3D" id="3.40.50.1820">
    <property type="entry name" value="alpha/beta hydrolase"/>
    <property type="match status" value="1"/>
</dbReference>
<comment type="similarity">
    <text evidence="2 4">Belongs to the AB hydrolase superfamily. Lipase family.</text>
</comment>
<dbReference type="OrthoDB" id="199913at2759"/>
<evidence type="ECO:0000256" key="2">
    <source>
        <dbReference type="ARBA" id="ARBA00010701"/>
    </source>
</evidence>
<evidence type="ECO:0000256" key="4">
    <source>
        <dbReference type="RuleBase" id="RU004262"/>
    </source>
</evidence>
<dbReference type="Proteomes" id="UP000887116">
    <property type="component" value="Unassembled WGS sequence"/>
</dbReference>
<dbReference type="InterPro" id="IPR013818">
    <property type="entry name" value="Lipase"/>
</dbReference>
<evidence type="ECO:0000256" key="5">
    <source>
        <dbReference type="SAM" id="SignalP"/>
    </source>
</evidence>
<dbReference type="InterPro" id="IPR029058">
    <property type="entry name" value="AB_hydrolase_fold"/>
</dbReference>
<feature type="domain" description="Lipase" evidence="6">
    <location>
        <begin position="41"/>
        <end position="368"/>
    </location>
</feature>
<evidence type="ECO:0000259" key="6">
    <source>
        <dbReference type="Pfam" id="PF00151"/>
    </source>
</evidence>
<dbReference type="InterPro" id="IPR000734">
    <property type="entry name" value="TAG_lipase"/>
</dbReference>
<dbReference type="SUPFAM" id="SSF53474">
    <property type="entry name" value="alpha/beta-Hydrolases"/>
    <property type="match status" value="1"/>
</dbReference>
<organism evidence="7 8">
    <name type="scientific">Trichonephila clavata</name>
    <name type="common">Joro spider</name>
    <name type="synonym">Nephila clavata</name>
    <dbReference type="NCBI Taxonomy" id="2740835"/>
    <lineage>
        <taxon>Eukaryota</taxon>
        <taxon>Metazoa</taxon>
        <taxon>Ecdysozoa</taxon>
        <taxon>Arthropoda</taxon>
        <taxon>Chelicerata</taxon>
        <taxon>Arachnida</taxon>
        <taxon>Araneae</taxon>
        <taxon>Araneomorphae</taxon>
        <taxon>Entelegynae</taxon>
        <taxon>Araneoidea</taxon>
        <taxon>Nephilidae</taxon>
        <taxon>Trichonephila</taxon>
    </lineage>
</organism>
<evidence type="ECO:0000256" key="1">
    <source>
        <dbReference type="ARBA" id="ARBA00004613"/>
    </source>
</evidence>
<dbReference type="InterPro" id="IPR033906">
    <property type="entry name" value="Lipase_N"/>
</dbReference>
<feature type="chain" id="PRO_5036497795" evidence="5">
    <location>
        <begin position="18"/>
        <end position="374"/>
    </location>
</feature>
<feature type="signal peptide" evidence="5">
    <location>
        <begin position="1"/>
        <end position="17"/>
    </location>
</feature>
<name>A0A8X6KJJ8_TRICU</name>
<dbReference type="Pfam" id="PF00151">
    <property type="entry name" value="Lipase"/>
    <property type="match status" value="1"/>
</dbReference>
<reference evidence="7" key="1">
    <citation type="submission" date="2020-07" db="EMBL/GenBank/DDBJ databases">
        <title>Multicomponent nature underlies the extraordinary mechanical properties of spider dragline silk.</title>
        <authorList>
            <person name="Kono N."/>
            <person name="Nakamura H."/>
            <person name="Mori M."/>
            <person name="Yoshida Y."/>
            <person name="Ohtoshi R."/>
            <person name="Malay A.D."/>
            <person name="Moran D.A.P."/>
            <person name="Tomita M."/>
            <person name="Numata K."/>
            <person name="Arakawa K."/>
        </authorList>
    </citation>
    <scope>NUCLEOTIDE SEQUENCE</scope>
</reference>